<comment type="similarity">
    <text evidence="2">Belongs to the binding-protein-dependent transport system permease family. FecCD subfamily.</text>
</comment>
<evidence type="ECO:0000256" key="7">
    <source>
        <dbReference type="ARBA" id="ARBA00023136"/>
    </source>
</evidence>
<evidence type="ECO:0000256" key="5">
    <source>
        <dbReference type="ARBA" id="ARBA00022692"/>
    </source>
</evidence>
<keyword evidence="6 8" id="KW-1133">Transmembrane helix</keyword>
<feature type="transmembrane region" description="Helical" evidence="8">
    <location>
        <begin position="156"/>
        <end position="175"/>
    </location>
</feature>
<name>A0A7W7VMD4_9ACTN</name>
<dbReference type="SUPFAM" id="SSF81345">
    <property type="entry name" value="ABC transporter involved in vitamin B12 uptake, BtuC"/>
    <property type="match status" value="1"/>
</dbReference>
<dbReference type="CDD" id="cd06550">
    <property type="entry name" value="TM_ABC_iron-siderophores_like"/>
    <property type="match status" value="1"/>
</dbReference>
<feature type="transmembrane region" description="Helical" evidence="8">
    <location>
        <begin position="71"/>
        <end position="89"/>
    </location>
</feature>
<dbReference type="InterPro" id="IPR000522">
    <property type="entry name" value="ABC_transptr_permease_BtuC"/>
</dbReference>
<dbReference type="RefSeq" id="WP_184714238.1">
    <property type="nucleotide sequence ID" value="NZ_JACHJP010000002.1"/>
</dbReference>
<dbReference type="PANTHER" id="PTHR30472">
    <property type="entry name" value="FERRIC ENTEROBACTIN TRANSPORT SYSTEM PERMEASE PROTEIN"/>
    <property type="match status" value="1"/>
</dbReference>
<comment type="caution">
    <text evidence="9">The sequence shown here is derived from an EMBL/GenBank/DDBJ whole genome shotgun (WGS) entry which is preliminary data.</text>
</comment>
<dbReference type="PANTHER" id="PTHR30472:SF24">
    <property type="entry name" value="FERRIC ENTEROBACTIN TRANSPORT SYSTEM PERMEASE PROTEIN FEPG"/>
    <property type="match status" value="1"/>
</dbReference>
<evidence type="ECO:0000313" key="9">
    <source>
        <dbReference type="EMBL" id="MBB4915597.1"/>
    </source>
</evidence>
<comment type="subcellular location">
    <subcellularLocation>
        <location evidence="1">Cell membrane</location>
        <topology evidence="1">Multi-pass membrane protein</topology>
    </subcellularLocation>
</comment>
<sequence>MSISLGRSRARAVRRAVAVCLALAVVVTLVAGYTLASGDYPLSPQEVLGILGGAGRRAQRYIVTQVRLPRVLVAVLVGAAMGTAGALFQSLSRNPLGSPDVIGFTAGSATGALVAVLVVGGGPATVAGGAVAGGALTAAAVYLLTWNGGVRGYRLVLVGIGVSALLTAFNAYLLAKASFGDAQSAAVWLTGSLNARGWEHVWPLLAALAVLLPAALALARPLRALELGEEVATGLGVPLERVRAGVMLVGVALTAAATAAAGPIAFVALAAPQVARRLTRASGPGILASALTGAAMLTGADLAAQRLLAPTQLPVGVLTGVMGGCYLVWLLAHEWRAGRTGTGRGVGG</sequence>
<dbReference type="AlphaFoldDB" id="A0A7W7VMD4"/>
<evidence type="ECO:0000256" key="8">
    <source>
        <dbReference type="SAM" id="Phobius"/>
    </source>
</evidence>
<dbReference type="GO" id="GO:0005886">
    <property type="term" value="C:plasma membrane"/>
    <property type="evidence" value="ECO:0007669"/>
    <property type="project" value="UniProtKB-SubCell"/>
</dbReference>
<accession>A0A7W7VMD4</accession>
<gene>
    <name evidence="9" type="ORF">FHS44_002682</name>
</gene>
<organism evidence="9 10">
    <name type="scientific">Streptosporangium saharense</name>
    <dbReference type="NCBI Taxonomy" id="1706840"/>
    <lineage>
        <taxon>Bacteria</taxon>
        <taxon>Bacillati</taxon>
        <taxon>Actinomycetota</taxon>
        <taxon>Actinomycetes</taxon>
        <taxon>Streptosporangiales</taxon>
        <taxon>Streptosporangiaceae</taxon>
        <taxon>Streptosporangium</taxon>
    </lineage>
</organism>
<evidence type="ECO:0000256" key="2">
    <source>
        <dbReference type="ARBA" id="ARBA00007935"/>
    </source>
</evidence>
<evidence type="ECO:0000313" key="10">
    <source>
        <dbReference type="Proteomes" id="UP000552644"/>
    </source>
</evidence>
<dbReference type="Gene3D" id="1.10.3470.10">
    <property type="entry name" value="ABC transporter involved in vitamin B12 uptake, BtuC"/>
    <property type="match status" value="1"/>
</dbReference>
<feature type="transmembrane region" description="Helical" evidence="8">
    <location>
        <begin position="315"/>
        <end position="332"/>
    </location>
</feature>
<feature type="transmembrane region" description="Helical" evidence="8">
    <location>
        <begin position="283"/>
        <end position="303"/>
    </location>
</feature>
<proteinExistence type="inferred from homology"/>
<feature type="transmembrane region" description="Helical" evidence="8">
    <location>
        <begin position="246"/>
        <end position="271"/>
    </location>
</feature>
<dbReference type="Pfam" id="PF01032">
    <property type="entry name" value="FecCD"/>
    <property type="match status" value="1"/>
</dbReference>
<protein>
    <submittedName>
        <fullName evidence="9">Iron complex transport system permease protein</fullName>
    </submittedName>
</protein>
<keyword evidence="5 8" id="KW-0812">Transmembrane</keyword>
<feature type="transmembrane region" description="Helical" evidence="8">
    <location>
        <begin position="126"/>
        <end position="144"/>
    </location>
</feature>
<keyword evidence="7 8" id="KW-0472">Membrane</keyword>
<evidence type="ECO:0000256" key="1">
    <source>
        <dbReference type="ARBA" id="ARBA00004651"/>
    </source>
</evidence>
<keyword evidence="3" id="KW-0813">Transport</keyword>
<evidence type="ECO:0000256" key="4">
    <source>
        <dbReference type="ARBA" id="ARBA00022475"/>
    </source>
</evidence>
<dbReference type="Proteomes" id="UP000552644">
    <property type="component" value="Unassembled WGS sequence"/>
</dbReference>
<evidence type="ECO:0000256" key="6">
    <source>
        <dbReference type="ARBA" id="ARBA00022989"/>
    </source>
</evidence>
<dbReference type="GO" id="GO:0022857">
    <property type="term" value="F:transmembrane transporter activity"/>
    <property type="evidence" value="ECO:0007669"/>
    <property type="project" value="InterPro"/>
</dbReference>
<dbReference type="EMBL" id="JACHJP010000002">
    <property type="protein sequence ID" value="MBB4915597.1"/>
    <property type="molecule type" value="Genomic_DNA"/>
</dbReference>
<reference evidence="9 10" key="1">
    <citation type="submission" date="2020-08" db="EMBL/GenBank/DDBJ databases">
        <title>Genomic Encyclopedia of Type Strains, Phase III (KMG-III): the genomes of soil and plant-associated and newly described type strains.</title>
        <authorList>
            <person name="Whitman W."/>
        </authorList>
    </citation>
    <scope>NUCLEOTIDE SEQUENCE [LARGE SCALE GENOMIC DNA]</scope>
    <source>
        <strain evidence="9 10">CECT 8840</strain>
    </source>
</reference>
<dbReference type="InterPro" id="IPR037294">
    <property type="entry name" value="ABC_BtuC-like"/>
</dbReference>
<feature type="transmembrane region" description="Helical" evidence="8">
    <location>
        <begin position="101"/>
        <end position="120"/>
    </location>
</feature>
<keyword evidence="4" id="KW-1003">Cell membrane</keyword>
<dbReference type="GO" id="GO:0033214">
    <property type="term" value="P:siderophore-iron import into cell"/>
    <property type="evidence" value="ECO:0007669"/>
    <property type="project" value="TreeGrafter"/>
</dbReference>
<evidence type="ECO:0000256" key="3">
    <source>
        <dbReference type="ARBA" id="ARBA00022448"/>
    </source>
</evidence>
<keyword evidence="10" id="KW-1185">Reference proteome</keyword>